<evidence type="ECO:0000259" key="2">
    <source>
        <dbReference type="PROSITE" id="PS50883"/>
    </source>
</evidence>
<dbReference type="SUPFAM" id="SSF55073">
    <property type="entry name" value="Nucleotide cyclase"/>
    <property type="match status" value="1"/>
</dbReference>
<feature type="transmembrane region" description="Helical" evidence="1">
    <location>
        <begin position="221"/>
        <end position="242"/>
    </location>
</feature>
<feature type="domain" description="GGDEF" evidence="3">
    <location>
        <begin position="401"/>
        <end position="534"/>
    </location>
</feature>
<dbReference type="CDD" id="cd01948">
    <property type="entry name" value="EAL"/>
    <property type="match status" value="1"/>
</dbReference>
<dbReference type="PANTHER" id="PTHR44757">
    <property type="entry name" value="DIGUANYLATE CYCLASE DGCP"/>
    <property type="match status" value="1"/>
</dbReference>
<feature type="transmembrane region" description="Helical" evidence="1">
    <location>
        <begin position="178"/>
        <end position="201"/>
    </location>
</feature>
<keyword evidence="1" id="KW-0472">Membrane</keyword>
<dbReference type="SUPFAM" id="SSF55785">
    <property type="entry name" value="PYP-like sensor domain (PAS domain)"/>
    <property type="match status" value="1"/>
</dbReference>
<reference evidence="5 6" key="1">
    <citation type="journal article" date="2014" name="World J. Microbiol. Biotechnol.">
        <title>Biodiversity and physiological characteristics of Antarctic and Arctic lichens-associated bacteria.</title>
        <authorList>
            <person name="Lee Y.M."/>
            <person name="Kim E.H."/>
            <person name="Lee H.K."/>
            <person name="Hong S.G."/>
        </authorList>
    </citation>
    <scope>NUCLEOTIDE SEQUENCE [LARGE SCALE GENOMIC DNA]</scope>
    <source>
        <strain evidence="5 6">PAMC 26569</strain>
    </source>
</reference>
<feature type="transmembrane region" description="Helical" evidence="1">
    <location>
        <begin position="84"/>
        <end position="104"/>
    </location>
</feature>
<dbReference type="InterPro" id="IPR001633">
    <property type="entry name" value="EAL_dom"/>
</dbReference>
<keyword evidence="1" id="KW-1133">Transmembrane helix</keyword>
<evidence type="ECO:0000313" key="6">
    <source>
        <dbReference type="Proteomes" id="UP000500767"/>
    </source>
</evidence>
<feature type="transmembrane region" description="Helical" evidence="1">
    <location>
        <begin position="16"/>
        <end position="35"/>
    </location>
</feature>
<dbReference type="SMART" id="SM00267">
    <property type="entry name" value="GGDEF"/>
    <property type="match status" value="1"/>
</dbReference>
<proteinExistence type="predicted"/>
<dbReference type="NCBIfam" id="TIGR00254">
    <property type="entry name" value="GGDEF"/>
    <property type="match status" value="1"/>
</dbReference>
<dbReference type="Gene3D" id="3.30.70.270">
    <property type="match status" value="1"/>
</dbReference>
<evidence type="ECO:0000259" key="4">
    <source>
        <dbReference type="PROSITE" id="PS50924"/>
    </source>
</evidence>
<dbReference type="EMBL" id="CP053708">
    <property type="protein sequence ID" value="QKE90733.1"/>
    <property type="molecule type" value="Genomic_DNA"/>
</dbReference>
<dbReference type="NCBIfam" id="TIGR00229">
    <property type="entry name" value="sensory_box"/>
    <property type="match status" value="1"/>
</dbReference>
<name>A0A6M8HQH7_9PROT</name>
<dbReference type="SMART" id="SM00052">
    <property type="entry name" value="EAL"/>
    <property type="match status" value="1"/>
</dbReference>
<dbReference type="InterPro" id="IPR005330">
    <property type="entry name" value="MHYT_dom"/>
</dbReference>
<dbReference type="AlphaFoldDB" id="A0A6M8HQH7"/>
<feature type="transmembrane region" description="Helical" evidence="1">
    <location>
        <begin position="143"/>
        <end position="166"/>
    </location>
</feature>
<dbReference type="PROSITE" id="PS50924">
    <property type="entry name" value="MHYT"/>
    <property type="match status" value="1"/>
</dbReference>
<dbReference type="PROSITE" id="PS50887">
    <property type="entry name" value="GGDEF"/>
    <property type="match status" value="1"/>
</dbReference>
<dbReference type="Pfam" id="PF00990">
    <property type="entry name" value="GGDEF"/>
    <property type="match status" value="1"/>
</dbReference>
<evidence type="ECO:0000313" key="5">
    <source>
        <dbReference type="EMBL" id="QKE90733.1"/>
    </source>
</evidence>
<organism evidence="5 6">
    <name type="scientific">Lichenicola cladoniae</name>
    <dbReference type="NCBI Taxonomy" id="1484109"/>
    <lineage>
        <taxon>Bacteria</taxon>
        <taxon>Pseudomonadati</taxon>
        <taxon>Pseudomonadota</taxon>
        <taxon>Alphaproteobacteria</taxon>
        <taxon>Acetobacterales</taxon>
        <taxon>Acetobacteraceae</taxon>
        <taxon>Lichenicola</taxon>
    </lineage>
</organism>
<dbReference type="InterPro" id="IPR000160">
    <property type="entry name" value="GGDEF_dom"/>
</dbReference>
<feature type="transmembrane region" description="Helical" evidence="1">
    <location>
        <begin position="47"/>
        <end position="72"/>
    </location>
</feature>
<keyword evidence="6" id="KW-1185">Reference proteome</keyword>
<dbReference type="Pfam" id="PF13188">
    <property type="entry name" value="PAS_8"/>
    <property type="match status" value="1"/>
</dbReference>
<dbReference type="InterPro" id="IPR043128">
    <property type="entry name" value="Rev_trsase/Diguanyl_cyclase"/>
</dbReference>
<dbReference type="RefSeq" id="WP_171835685.1">
    <property type="nucleotide sequence ID" value="NZ_CP053708.1"/>
</dbReference>
<evidence type="ECO:0000256" key="1">
    <source>
        <dbReference type="PROSITE-ProRule" id="PRU00244"/>
    </source>
</evidence>
<dbReference type="Pfam" id="PF03707">
    <property type="entry name" value="MHYT"/>
    <property type="match status" value="1"/>
</dbReference>
<keyword evidence="1" id="KW-0812">Transmembrane</keyword>
<dbReference type="PROSITE" id="PS50883">
    <property type="entry name" value="EAL"/>
    <property type="match status" value="1"/>
</dbReference>
<feature type="transmembrane region" description="Helical" evidence="1">
    <location>
        <begin position="116"/>
        <end position="137"/>
    </location>
</feature>
<feature type="domain" description="EAL" evidence="2">
    <location>
        <begin position="543"/>
        <end position="792"/>
    </location>
</feature>
<dbReference type="Proteomes" id="UP000500767">
    <property type="component" value="Chromosome"/>
</dbReference>
<feature type="domain" description="MHYT" evidence="4">
    <location>
        <begin position="12"/>
        <end position="203"/>
    </location>
</feature>
<sequence>MTHLIAALLRYHDPRMVVLVLLEAICGSATLMLIIRRRPPGRRPAVAVAVTTASFGMVVTLVSWVTFITALAGTYPRLRLNIPLHWVVPALAMSLLSGMAAGAIQKFGHRSARNAMLGGSLLACGFSCMLFTGMAGLVRPFALAYDLTAILAVMVLGAALSTFALWESSQHSRRRRPWIIGHGLTVLAISVLCFGSLAAILPFDAWMEAVSQPDDLASSPIAIIAAAEAVAVLVLSLTGSLVDNRVAARDRMDADRFRQLADSTLEGILIHRDGDIIDGNESIAALLGLPLGVLRASQLSRFMTPDGDATLWSGLRGTAPVQTNILSASGVRMPVEIVSRVISHGGRPALVTALRDVRQRLASEERIRFLAHHDMLTELPNRVLLSESLDLALDLAALTGASMAVLFLDLDSFKIVNDTRGHVVGDQLLYQVATRLRKDLRVNDFVARVGGDEFVVLQTSGAQPEQATQLARRLIACLEPSFCIDGQELSVGVSVGIALYPQDGRTAAELLKNADIALYQAKEHGLGWYRMFESSMEVDLRERRAMEQDLRAALLRNEFALHFQPIFDTNLELVAFEALVRWMHPTLGLVSPAQFVPVAEACGLIIPLGEWVMRTACLAASGWDVPCRVGVNLSPAQFLRSDLRSTVTTILAETGLPANRLELEITEGVLMENTEGAIRALTELRDIGVRLVLDDFGTGYSSLSYLQLFPFDKLKVDRSFVQRMEADEGSRAIVSAIIAMCRSLNLQVTAEGVETIEQFDLLCARGCHELQGFLLGHPIPQKNVEHFIRRYLLAQVGPPVPPRAALQRFLRQRPIDA</sequence>
<dbReference type="InterPro" id="IPR035965">
    <property type="entry name" value="PAS-like_dom_sf"/>
</dbReference>
<dbReference type="InterPro" id="IPR029787">
    <property type="entry name" value="Nucleotide_cyclase"/>
</dbReference>
<accession>A0A6M8HQH7</accession>
<dbReference type="InterPro" id="IPR000014">
    <property type="entry name" value="PAS"/>
</dbReference>
<dbReference type="GO" id="GO:0016020">
    <property type="term" value="C:membrane"/>
    <property type="evidence" value="ECO:0007669"/>
    <property type="project" value="UniProtKB-UniRule"/>
</dbReference>
<protein>
    <submittedName>
        <fullName evidence="5">EAL domain-containing protein</fullName>
    </submittedName>
</protein>
<dbReference type="SUPFAM" id="SSF141868">
    <property type="entry name" value="EAL domain-like"/>
    <property type="match status" value="1"/>
</dbReference>
<dbReference type="CDD" id="cd01949">
    <property type="entry name" value="GGDEF"/>
    <property type="match status" value="1"/>
</dbReference>
<dbReference type="InterPro" id="IPR035919">
    <property type="entry name" value="EAL_sf"/>
</dbReference>
<dbReference type="Gene3D" id="3.20.20.450">
    <property type="entry name" value="EAL domain"/>
    <property type="match status" value="1"/>
</dbReference>
<gene>
    <name evidence="5" type="ORF">HN018_12405</name>
</gene>
<dbReference type="InterPro" id="IPR052155">
    <property type="entry name" value="Biofilm_reg_signaling"/>
</dbReference>
<dbReference type="Pfam" id="PF00563">
    <property type="entry name" value="EAL"/>
    <property type="match status" value="1"/>
</dbReference>
<dbReference type="KEGG" id="lck:HN018_12405"/>
<dbReference type="Gene3D" id="3.30.450.20">
    <property type="entry name" value="PAS domain"/>
    <property type="match status" value="1"/>
</dbReference>
<evidence type="ECO:0000259" key="3">
    <source>
        <dbReference type="PROSITE" id="PS50887"/>
    </source>
</evidence>
<dbReference type="PANTHER" id="PTHR44757:SF2">
    <property type="entry name" value="BIOFILM ARCHITECTURE MAINTENANCE PROTEIN MBAA"/>
    <property type="match status" value="1"/>
</dbReference>